<organism evidence="7 8">
    <name type="scientific">Trichodelitschia bisporula</name>
    <dbReference type="NCBI Taxonomy" id="703511"/>
    <lineage>
        <taxon>Eukaryota</taxon>
        <taxon>Fungi</taxon>
        <taxon>Dikarya</taxon>
        <taxon>Ascomycota</taxon>
        <taxon>Pezizomycotina</taxon>
        <taxon>Dothideomycetes</taxon>
        <taxon>Dothideomycetes incertae sedis</taxon>
        <taxon>Phaeotrichales</taxon>
        <taxon>Phaeotrichaceae</taxon>
        <taxon>Trichodelitschia</taxon>
    </lineage>
</organism>
<keyword evidence="3" id="KW-0378">Hydrolase</keyword>
<dbReference type="InterPro" id="IPR013520">
    <property type="entry name" value="Ribonucl_H"/>
</dbReference>
<dbReference type="Proteomes" id="UP000799640">
    <property type="component" value="Unassembled WGS sequence"/>
</dbReference>
<feature type="compositionally biased region" description="Polar residues" evidence="5">
    <location>
        <begin position="151"/>
        <end position="162"/>
    </location>
</feature>
<evidence type="ECO:0000256" key="1">
    <source>
        <dbReference type="ARBA" id="ARBA00006357"/>
    </source>
</evidence>
<protein>
    <recommendedName>
        <fullName evidence="6">Exonuclease domain-containing protein</fullName>
    </recommendedName>
</protein>
<evidence type="ECO:0000313" key="8">
    <source>
        <dbReference type="Proteomes" id="UP000799640"/>
    </source>
</evidence>
<evidence type="ECO:0000256" key="3">
    <source>
        <dbReference type="ARBA" id="ARBA00022801"/>
    </source>
</evidence>
<proteinExistence type="inferred from homology"/>
<evidence type="ECO:0000313" key="7">
    <source>
        <dbReference type="EMBL" id="KAF2397766.1"/>
    </source>
</evidence>
<dbReference type="PANTHER" id="PTHR12801">
    <property type="entry name" value="RNA EXONUCLEASE REXO1 / RECO3 FAMILY MEMBER-RELATED"/>
    <property type="match status" value="1"/>
</dbReference>
<evidence type="ECO:0000259" key="6">
    <source>
        <dbReference type="SMART" id="SM00479"/>
    </source>
</evidence>
<keyword evidence="4" id="KW-0269">Exonuclease</keyword>
<keyword evidence="8" id="KW-1185">Reference proteome</keyword>
<feature type="domain" description="Exonuclease" evidence="6">
    <location>
        <begin position="438"/>
        <end position="626"/>
    </location>
</feature>
<dbReference type="CDD" id="cd06145">
    <property type="entry name" value="REX1_like"/>
    <property type="match status" value="1"/>
</dbReference>
<dbReference type="InterPro" id="IPR047021">
    <property type="entry name" value="REXO1/3/4-like"/>
</dbReference>
<evidence type="ECO:0000256" key="4">
    <source>
        <dbReference type="ARBA" id="ARBA00022839"/>
    </source>
</evidence>
<dbReference type="Gene3D" id="3.30.420.10">
    <property type="entry name" value="Ribonuclease H-like superfamily/Ribonuclease H"/>
    <property type="match status" value="1"/>
</dbReference>
<feature type="compositionally biased region" description="Polar residues" evidence="5">
    <location>
        <begin position="86"/>
        <end position="107"/>
    </location>
</feature>
<dbReference type="SUPFAM" id="SSF53098">
    <property type="entry name" value="Ribonuclease H-like"/>
    <property type="match status" value="1"/>
</dbReference>
<dbReference type="InterPro" id="IPR034922">
    <property type="entry name" value="REX1-like_exo"/>
</dbReference>
<evidence type="ECO:0000256" key="2">
    <source>
        <dbReference type="ARBA" id="ARBA00022722"/>
    </source>
</evidence>
<feature type="region of interest" description="Disordered" evidence="5">
    <location>
        <begin position="70"/>
        <end position="178"/>
    </location>
</feature>
<name>A0A6G1HPH1_9PEZI</name>
<dbReference type="AlphaFoldDB" id="A0A6G1HPH1"/>
<comment type="similarity">
    <text evidence="1">Belongs to the REXO1/REXO3 family.</text>
</comment>
<accession>A0A6G1HPH1</accession>
<gene>
    <name evidence="7" type="ORF">EJ06DRAFT_137865</name>
</gene>
<dbReference type="InterPro" id="IPR012337">
    <property type="entry name" value="RNaseH-like_sf"/>
</dbReference>
<sequence>MFSSKSYFRTLPCPAGPRDCCLINCIFTHDKKKRSASPLAKESKASNEGDEVRVVKRRKIEAAYIELSDTDDLPAPTRKPFVGGLTSESSQSCPLPFTGSPSMSEPQNAGIAATPHDRVVVKRQPRAASLASLTRPVSPPQPPSKSGKKQALTTNSERSPANTAARREQLAPRIISKGSPAPYATRLALLKKLHEDMATLNRSVVKEFRSDPRLRSLCLTVDQLVKTAVDIEEEIARGQPMVYPNIMRQRIRTYQKMSLDDWKKERTESTSKSTPADAPKRSEAPVKTGLSLEEELSMLERFIAVQEGLSQHGYVTTPPTRSEIEEAKYGVATSANWEHCDRCGTRFQVFPDRREDGALTSGGSCTYHWGRVFTPRREKTDAITGVKEPLYSCCSNPKGTPGCMSAPTHVFKISEPKRLAAVLPFVKTPPNESGKQVRAVSFDCEMGYTCYGLELIRLSATSWPGGEALIDVLVRPIGHILDLNTRFSGVSNDHFLNAITYDPATGEPPISCTTPEGSGNQKLYMVSSPIAARALLLSIISPATPLIGHAIENDLNTIRLVHPSIVDTAILFKHPRGFPFRFGLKKLVKEHLKLDIQMAGSAGHDSLEDARSTGYLVLWKIAEEWKILSLRGWKSKNGAFYPPGKSEPGRLPLYEGFLGSTAAQGLATEKNNAVEELTFSDSKQNPVDGLTTAVSDLPCA</sequence>
<dbReference type="InterPro" id="IPR036397">
    <property type="entry name" value="RNaseH_sf"/>
</dbReference>
<dbReference type="EMBL" id="ML996702">
    <property type="protein sequence ID" value="KAF2397766.1"/>
    <property type="molecule type" value="Genomic_DNA"/>
</dbReference>
<dbReference type="SMART" id="SM00479">
    <property type="entry name" value="EXOIII"/>
    <property type="match status" value="1"/>
</dbReference>
<dbReference type="GO" id="GO:0004527">
    <property type="term" value="F:exonuclease activity"/>
    <property type="evidence" value="ECO:0007669"/>
    <property type="project" value="UniProtKB-KW"/>
</dbReference>
<evidence type="ECO:0000256" key="5">
    <source>
        <dbReference type="SAM" id="MobiDB-lite"/>
    </source>
</evidence>
<dbReference type="PANTHER" id="PTHR12801:SF112">
    <property type="entry name" value="RNA EXONUCLEASE 3"/>
    <property type="match status" value="1"/>
</dbReference>
<dbReference type="GO" id="GO:0003676">
    <property type="term" value="F:nucleic acid binding"/>
    <property type="evidence" value="ECO:0007669"/>
    <property type="project" value="InterPro"/>
</dbReference>
<keyword evidence="2" id="KW-0540">Nuclease</keyword>
<reference evidence="7" key="1">
    <citation type="journal article" date="2020" name="Stud. Mycol.">
        <title>101 Dothideomycetes genomes: a test case for predicting lifestyles and emergence of pathogens.</title>
        <authorList>
            <person name="Haridas S."/>
            <person name="Albert R."/>
            <person name="Binder M."/>
            <person name="Bloem J."/>
            <person name="Labutti K."/>
            <person name="Salamov A."/>
            <person name="Andreopoulos B."/>
            <person name="Baker S."/>
            <person name="Barry K."/>
            <person name="Bills G."/>
            <person name="Bluhm B."/>
            <person name="Cannon C."/>
            <person name="Castanera R."/>
            <person name="Culley D."/>
            <person name="Daum C."/>
            <person name="Ezra D."/>
            <person name="Gonzalez J."/>
            <person name="Henrissat B."/>
            <person name="Kuo A."/>
            <person name="Liang C."/>
            <person name="Lipzen A."/>
            <person name="Lutzoni F."/>
            <person name="Magnuson J."/>
            <person name="Mondo S."/>
            <person name="Nolan M."/>
            <person name="Ohm R."/>
            <person name="Pangilinan J."/>
            <person name="Park H.-J."/>
            <person name="Ramirez L."/>
            <person name="Alfaro M."/>
            <person name="Sun H."/>
            <person name="Tritt A."/>
            <person name="Yoshinaga Y."/>
            <person name="Zwiers L.-H."/>
            <person name="Turgeon B."/>
            <person name="Goodwin S."/>
            <person name="Spatafora J."/>
            <person name="Crous P."/>
            <person name="Grigoriev I."/>
        </authorList>
    </citation>
    <scope>NUCLEOTIDE SEQUENCE</scope>
    <source>
        <strain evidence="7">CBS 262.69</strain>
    </source>
</reference>
<dbReference type="OrthoDB" id="3996471at2759"/>
<feature type="region of interest" description="Disordered" evidence="5">
    <location>
        <begin position="262"/>
        <end position="286"/>
    </location>
</feature>
<dbReference type="GO" id="GO:0005634">
    <property type="term" value="C:nucleus"/>
    <property type="evidence" value="ECO:0007669"/>
    <property type="project" value="TreeGrafter"/>
</dbReference>